<keyword evidence="2 4" id="KW-0808">Transferase</keyword>
<sequence>MADRAAVGDPRTVVLLGAGQSVHVRRWATALAARGHRVVVTSWLPADPLPDVDIRSPGTAGGVGGPAGRVWRMLRTARWLRREIRRIAPEVVHVHSVGRAGLLSLAVPRTTARVVTPWGSELRFASRSRWRARVARSALRRAALVVPTSRSVAGEVVDRYGVPASRAVTVSWGVDDEFLRMRDGVDRAAVRAGLGVPADARVVLSMRGAGQVYRTDDILRAFAAAAPDQPDLHLVVLAGHEPADAAAASARAECLGRVRAAVAALPGRITLVDRTLPPADVFRLMRASDVAVSTPSWDQRSSAVLEAALAGCRLLLADLPPYREMIADGLVAELLEDPLADRLASRLAAAGPLPLAEQQRNRSFIEDSELWSRQVEVMRGLYRLIAETPSGLPAAVPAPSCLPVRPADRPGMW</sequence>
<proteinExistence type="predicted"/>
<dbReference type="Proteomes" id="UP000199629">
    <property type="component" value="Unassembled WGS sequence"/>
</dbReference>
<protein>
    <submittedName>
        <fullName evidence="4">Glycosyltransferase involved in cell wall bisynthesis</fullName>
    </submittedName>
</protein>
<name>A0A1C4X619_9ACTN</name>
<dbReference type="GO" id="GO:0016757">
    <property type="term" value="F:glycosyltransferase activity"/>
    <property type="evidence" value="ECO:0007669"/>
    <property type="project" value="UniProtKB-KW"/>
</dbReference>
<evidence type="ECO:0000256" key="1">
    <source>
        <dbReference type="ARBA" id="ARBA00022676"/>
    </source>
</evidence>
<keyword evidence="5" id="KW-1185">Reference proteome</keyword>
<evidence type="ECO:0000256" key="2">
    <source>
        <dbReference type="ARBA" id="ARBA00022679"/>
    </source>
</evidence>
<evidence type="ECO:0000313" key="4">
    <source>
        <dbReference type="EMBL" id="SCF03916.1"/>
    </source>
</evidence>
<dbReference type="AlphaFoldDB" id="A0A1C4X619"/>
<dbReference type="PANTHER" id="PTHR12526:SF634">
    <property type="entry name" value="BLL3361 PROTEIN"/>
    <property type="match status" value="1"/>
</dbReference>
<dbReference type="SUPFAM" id="SSF53756">
    <property type="entry name" value="UDP-Glycosyltransferase/glycogen phosphorylase"/>
    <property type="match status" value="1"/>
</dbReference>
<reference evidence="5" key="1">
    <citation type="submission" date="2016-06" db="EMBL/GenBank/DDBJ databases">
        <authorList>
            <person name="Varghese N."/>
            <person name="Submissions Spin"/>
        </authorList>
    </citation>
    <scope>NUCLEOTIDE SEQUENCE [LARGE SCALE GENOMIC DNA]</scope>
    <source>
        <strain evidence="5">DSM 45246</strain>
    </source>
</reference>
<gene>
    <name evidence="4" type="ORF">GA0070214_105158</name>
</gene>
<keyword evidence="1" id="KW-0328">Glycosyltransferase</keyword>
<dbReference type="PANTHER" id="PTHR12526">
    <property type="entry name" value="GLYCOSYLTRANSFERASE"/>
    <property type="match status" value="1"/>
</dbReference>
<dbReference type="RefSeq" id="WP_167364276.1">
    <property type="nucleotide sequence ID" value="NZ_FMCS01000005.1"/>
</dbReference>
<accession>A0A1C4X619</accession>
<feature type="domain" description="Glycosyltransferase subfamily 4-like N-terminal" evidence="3">
    <location>
        <begin position="19"/>
        <end position="177"/>
    </location>
</feature>
<dbReference type="CDD" id="cd03801">
    <property type="entry name" value="GT4_PimA-like"/>
    <property type="match status" value="1"/>
</dbReference>
<evidence type="ECO:0000259" key="3">
    <source>
        <dbReference type="Pfam" id="PF13439"/>
    </source>
</evidence>
<dbReference type="Pfam" id="PF13439">
    <property type="entry name" value="Glyco_transf_4"/>
    <property type="match status" value="1"/>
</dbReference>
<evidence type="ECO:0000313" key="5">
    <source>
        <dbReference type="Proteomes" id="UP000199629"/>
    </source>
</evidence>
<dbReference type="Gene3D" id="3.40.50.2000">
    <property type="entry name" value="Glycogen Phosphorylase B"/>
    <property type="match status" value="2"/>
</dbReference>
<organism evidence="4 5">
    <name type="scientific">Micromonospora chaiyaphumensis</name>
    <dbReference type="NCBI Taxonomy" id="307119"/>
    <lineage>
        <taxon>Bacteria</taxon>
        <taxon>Bacillati</taxon>
        <taxon>Actinomycetota</taxon>
        <taxon>Actinomycetes</taxon>
        <taxon>Micromonosporales</taxon>
        <taxon>Micromonosporaceae</taxon>
        <taxon>Micromonospora</taxon>
    </lineage>
</organism>
<dbReference type="EMBL" id="FMCS01000005">
    <property type="protein sequence ID" value="SCF03916.1"/>
    <property type="molecule type" value="Genomic_DNA"/>
</dbReference>
<dbReference type="InterPro" id="IPR028098">
    <property type="entry name" value="Glyco_trans_4-like_N"/>
</dbReference>